<gene>
    <name evidence="1" type="ORF">C8F04DRAFT_963462</name>
</gene>
<dbReference type="EMBL" id="JARJCM010000107">
    <property type="protein sequence ID" value="KAJ7028925.1"/>
    <property type="molecule type" value="Genomic_DNA"/>
</dbReference>
<organism evidence="1 2">
    <name type="scientific">Mycena alexandri</name>
    <dbReference type="NCBI Taxonomy" id="1745969"/>
    <lineage>
        <taxon>Eukaryota</taxon>
        <taxon>Fungi</taxon>
        <taxon>Dikarya</taxon>
        <taxon>Basidiomycota</taxon>
        <taxon>Agaricomycotina</taxon>
        <taxon>Agaricomycetes</taxon>
        <taxon>Agaricomycetidae</taxon>
        <taxon>Agaricales</taxon>
        <taxon>Marasmiineae</taxon>
        <taxon>Mycenaceae</taxon>
        <taxon>Mycena</taxon>
    </lineage>
</organism>
<sequence>MPRVPFQNGHLEDETHVIKVRPYRKRKIPVPIGPALPRRDTTASEQKHARLMLILFKPWRHAQYLRHNEQLWLDAYRQFLETCSPDIQECIDNMQLLHECKDSRDAHYANRR</sequence>
<protein>
    <submittedName>
        <fullName evidence="1">Uncharacterized protein</fullName>
    </submittedName>
</protein>
<dbReference type="AlphaFoldDB" id="A0AAD6WY31"/>
<comment type="caution">
    <text evidence="1">The sequence shown here is derived from an EMBL/GenBank/DDBJ whole genome shotgun (WGS) entry which is preliminary data.</text>
</comment>
<name>A0AAD6WY31_9AGAR</name>
<reference evidence="1" key="1">
    <citation type="submission" date="2023-03" db="EMBL/GenBank/DDBJ databases">
        <title>Massive genome expansion in bonnet fungi (Mycena s.s.) driven by repeated elements and novel gene families across ecological guilds.</title>
        <authorList>
            <consortium name="Lawrence Berkeley National Laboratory"/>
            <person name="Harder C.B."/>
            <person name="Miyauchi S."/>
            <person name="Viragh M."/>
            <person name="Kuo A."/>
            <person name="Thoen E."/>
            <person name="Andreopoulos B."/>
            <person name="Lu D."/>
            <person name="Skrede I."/>
            <person name="Drula E."/>
            <person name="Henrissat B."/>
            <person name="Morin E."/>
            <person name="Kohler A."/>
            <person name="Barry K."/>
            <person name="LaButti K."/>
            <person name="Morin E."/>
            <person name="Salamov A."/>
            <person name="Lipzen A."/>
            <person name="Mereny Z."/>
            <person name="Hegedus B."/>
            <person name="Baldrian P."/>
            <person name="Stursova M."/>
            <person name="Weitz H."/>
            <person name="Taylor A."/>
            <person name="Grigoriev I.V."/>
            <person name="Nagy L.G."/>
            <person name="Martin F."/>
            <person name="Kauserud H."/>
        </authorList>
    </citation>
    <scope>NUCLEOTIDE SEQUENCE</scope>
    <source>
        <strain evidence="1">CBHHK200</strain>
    </source>
</reference>
<evidence type="ECO:0000313" key="2">
    <source>
        <dbReference type="Proteomes" id="UP001218188"/>
    </source>
</evidence>
<evidence type="ECO:0000313" key="1">
    <source>
        <dbReference type="EMBL" id="KAJ7028925.1"/>
    </source>
</evidence>
<proteinExistence type="predicted"/>
<accession>A0AAD6WY31</accession>
<feature type="non-terminal residue" evidence="1">
    <location>
        <position position="112"/>
    </location>
</feature>
<dbReference type="Proteomes" id="UP001218188">
    <property type="component" value="Unassembled WGS sequence"/>
</dbReference>
<keyword evidence="2" id="KW-1185">Reference proteome</keyword>